<dbReference type="AlphaFoldDB" id="A0A7J9ENF7"/>
<gene>
    <name evidence="2" type="ORF">Gotri_009634</name>
</gene>
<protein>
    <submittedName>
        <fullName evidence="2">Uncharacterized protein</fullName>
    </submittedName>
</protein>
<organism evidence="2 3">
    <name type="scientific">Gossypium trilobum</name>
    <dbReference type="NCBI Taxonomy" id="34281"/>
    <lineage>
        <taxon>Eukaryota</taxon>
        <taxon>Viridiplantae</taxon>
        <taxon>Streptophyta</taxon>
        <taxon>Embryophyta</taxon>
        <taxon>Tracheophyta</taxon>
        <taxon>Spermatophyta</taxon>
        <taxon>Magnoliopsida</taxon>
        <taxon>eudicotyledons</taxon>
        <taxon>Gunneridae</taxon>
        <taxon>Pentapetalae</taxon>
        <taxon>rosids</taxon>
        <taxon>malvids</taxon>
        <taxon>Malvales</taxon>
        <taxon>Malvaceae</taxon>
        <taxon>Malvoideae</taxon>
        <taxon>Gossypium</taxon>
    </lineage>
</organism>
<evidence type="ECO:0000256" key="1">
    <source>
        <dbReference type="SAM" id="MobiDB-lite"/>
    </source>
</evidence>
<name>A0A7J9ENF7_9ROSI</name>
<keyword evidence="3" id="KW-1185">Reference proteome</keyword>
<accession>A0A7J9ENF7</accession>
<dbReference type="EMBL" id="JABEZW010000009">
    <property type="protein sequence ID" value="MBA0774421.1"/>
    <property type="molecule type" value="Genomic_DNA"/>
</dbReference>
<dbReference type="Proteomes" id="UP000593568">
    <property type="component" value="Unassembled WGS sequence"/>
</dbReference>
<feature type="region of interest" description="Disordered" evidence="1">
    <location>
        <begin position="1"/>
        <end position="59"/>
    </location>
</feature>
<reference evidence="2 3" key="1">
    <citation type="journal article" date="2019" name="Genome Biol. Evol.">
        <title>Insights into the evolution of the New World diploid cottons (Gossypium, subgenus Houzingenia) based on genome sequencing.</title>
        <authorList>
            <person name="Grover C.E."/>
            <person name="Arick M.A. 2nd"/>
            <person name="Thrash A."/>
            <person name="Conover J.L."/>
            <person name="Sanders W.S."/>
            <person name="Peterson D.G."/>
            <person name="Frelichowski J.E."/>
            <person name="Scheffler J.A."/>
            <person name="Scheffler B.E."/>
            <person name="Wendel J.F."/>
        </authorList>
    </citation>
    <scope>NUCLEOTIDE SEQUENCE [LARGE SCALE GENOMIC DNA]</scope>
    <source>
        <strain evidence="2">8</strain>
        <tissue evidence="2">Leaf</tissue>
    </source>
</reference>
<proteinExistence type="predicted"/>
<evidence type="ECO:0000313" key="2">
    <source>
        <dbReference type="EMBL" id="MBA0774421.1"/>
    </source>
</evidence>
<feature type="compositionally biased region" description="Basic and acidic residues" evidence="1">
    <location>
        <begin position="1"/>
        <end position="34"/>
    </location>
</feature>
<feature type="non-terminal residue" evidence="2">
    <location>
        <position position="59"/>
    </location>
</feature>
<feature type="compositionally biased region" description="Acidic residues" evidence="1">
    <location>
        <begin position="42"/>
        <end position="51"/>
    </location>
</feature>
<comment type="caution">
    <text evidence="2">The sequence shown here is derived from an EMBL/GenBank/DDBJ whole genome shotgun (WGS) entry which is preliminary data.</text>
</comment>
<sequence>MSKDHHETILQESLQKLEEQQQKERLEKDVDKEGGLAWREGVEEEEEEEEKEECKTPTS</sequence>
<evidence type="ECO:0000313" key="3">
    <source>
        <dbReference type="Proteomes" id="UP000593568"/>
    </source>
</evidence>